<dbReference type="Gene3D" id="2.60.120.260">
    <property type="entry name" value="Galactose-binding domain-like"/>
    <property type="match status" value="1"/>
</dbReference>
<sequence>MEWTGKTDPNAKKTGTAFINVDAFTVARLVQEDDPSTTYSGAWQTNFSLKNFGGIAKYTKSPGAYAQFKFEGTQVQLLANTGPGRGQADIYIDNKLVSSVDMYSTAPGFRTVIFESGVLPAGKHTLRVEHNGEKNAASSGTYISVDAISTLQ</sequence>
<evidence type="ECO:0000259" key="1">
    <source>
        <dbReference type="Pfam" id="PF17996"/>
    </source>
</evidence>
<feature type="domain" description="Carbohydrate esterase 2 N-terminal" evidence="1">
    <location>
        <begin position="60"/>
        <end position="136"/>
    </location>
</feature>
<protein>
    <recommendedName>
        <fullName evidence="1">Carbohydrate esterase 2 N-terminal domain-containing protein</fullName>
    </recommendedName>
</protein>
<dbReference type="RefSeq" id="WP_236332530.1">
    <property type="nucleotide sequence ID" value="NZ_CAKMMG010000001.1"/>
</dbReference>
<keyword evidence="3" id="KW-1185">Reference proteome</keyword>
<evidence type="ECO:0000313" key="2">
    <source>
        <dbReference type="EMBL" id="CAH1195693.1"/>
    </source>
</evidence>
<gene>
    <name evidence="2" type="ORF">PAECIP111892_02088</name>
</gene>
<organism evidence="2 3">
    <name type="scientific">Paenibacillus auburnensis</name>
    <dbReference type="NCBI Taxonomy" id="2905649"/>
    <lineage>
        <taxon>Bacteria</taxon>
        <taxon>Bacillati</taxon>
        <taxon>Bacillota</taxon>
        <taxon>Bacilli</taxon>
        <taxon>Bacillales</taxon>
        <taxon>Paenibacillaceae</taxon>
        <taxon>Paenibacillus</taxon>
    </lineage>
</organism>
<dbReference type="Proteomes" id="UP000838324">
    <property type="component" value="Unassembled WGS sequence"/>
</dbReference>
<accession>A0ABM9BXA5</accession>
<evidence type="ECO:0000313" key="3">
    <source>
        <dbReference type="Proteomes" id="UP000838324"/>
    </source>
</evidence>
<dbReference type="InterPro" id="IPR040794">
    <property type="entry name" value="CE2_N"/>
</dbReference>
<reference evidence="2" key="1">
    <citation type="submission" date="2022-01" db="EMBL/GenBank/DDBJ databases">
        <authorList>
            <person name="Criscuolo A."/>
        </authorList>
    </citation>
    <scope>NUCLEOTIDE SEQUENCE</scope>
    <source>
        <strain evidence="2">CIP111892</strain>
    </source>
</reference>
<comment type="caution">
    <text evidence="2">The sequence shown here is derived from an EMBL/GenBank/DDBJ whole genome shotgun (WGS) entry which is preliminary data.</text>
</comment>
<name>A0ABM9BXA5_9BACL</name>
<proteinExistence type="predicted"/>
<dbReference type="Pfam" id="PF17996">
    <property type="entry name" value="CE2_N"/>
    <property type="match status" value="1"/>
</dbReference>
<dbReference type="EMBL" id="CAKMMG010000001">
    <property type="protein sequence ID" value="CAH1195693.1"/>
    <property type="molecule type" value="Genomic_DNA"/>
</dbReference>